<dbReference type="RefSeq" id="WP_212685200.1">
    <property type="nucleotide sequence ID" value="NZ_JAGSPM010000009.1"/>
</dbReference>
<dbReference type="InterPro" id="IPR021074">
    <property type="entry name" value="Formate_DH_dsu"/>
</dbReference>
<gene>
    <name evidence="1" type="ORF">KDM92_14680</name>
</gene>
<keyword evidence="2" id="KW-1185">Reference proteome</keyword>
<name>A0A941DHQ1_9BURK</name>
<proteinExistence type="predicted"/>
<comment type="caution">
    <text evidence="1">The sequence shown here is derived from an EMBL/GenBank/DDBJ whole genome shotgun (WGS) entry which is preliminary data.</text>
</comment>
<reference evidence="1 2" key="1">
    <citation type="submission" date="2021-04" db="EMBL/GenBank/DDBJ databases">
        <title>novel species isolated from subtropical streams in China.</title>
        <authorList>
            <person name="Lu H."/>
        </authorList>
    </citation>
    <scope>NUCLEOTIDE SEQUENCE [LARGE SCALE GENOMIC DNA]</scope>
    <source>
        <strain evidence="1 2">BYS107W</strain>
    </source>
</reference>
<dbReference type="EMBL" id="JAGSPM010000009">
    <property type="protein sequence ID" value="MBR7747828.1"/>
    <property type="molecule type" value="Genomic_DNA"/>
</dbReference>
<sequence length="84" mass="9509">MNTLDKLVKMANQIGTFFESFPDREEALDGIANHLKKFWTPHMRDTLIAGIESQSVETLNPIVADAIIKHRTSMFARTMSNQST</sequence>
<dbReference type="Pfam" id="PF11390">
    <property type="entry name" value="FdsD"/>
    <property type="match status" value="1"/>
</dbReference>
<organism evidence="1 2">
    <name type="scientific">Undibacterium baiyunense</name>
    <dbReference type="NCBI Taxonomy" id="2828731"/>
    <lineage>
        <taxon>Bacteria</taxon>
        <taxon>Pseudomonadati</taxon>
        <taxon>Pseudomonadota</taxon>
        <taxon>Betaproteobacteria</taxon>
        <taxon>Burkholderiales</taxon>
        <taxon>Oxalobacteraceae</taxon>
        <taxon>Undibacterium</taxon>
    </lineage>
</organism>
<protein>
    <submittedName>
        <fullName evidence="1">Formate dehydrogenase subunit delta</fullName>
    </submittedName>
</protein>
<accession>A0A941DHQ1</accession>
<evidence type="ECO:0000313" key="1">
    <source>
        <dbReference type="EMBL" id="MBR7747828.1"/>
    </source>
</evidence>
<evidence type="ECO:0000313" key="2">
    <source>
        <dbReference type="Proteomes" id="UP000680158"/>
    </source>
</evidence>
<dbReference type="Proteomes" id="UP000680158">
    <property type="component" value="Unassembled WGS sequence"/>
</dbReference>
<dbReference type="AlphaFoldDB" id="A0A941DHQ1"/>